<protein>
    <submittedName>
        <fullName evidence="3">Lipoprotein</fullName>
    </submittedName>
</protein>
<evidence type="ECO:0000313" key="2">
    <source>
        <dbReference type="Proteomes" id="UP000046393"/>
    </source>
</evidence>
<evidence type="ECO:0000256" key="1">
    <source>
        <dbReference type="SAM" id="MobiDB-lite"/>
    </source>
</evidence>
<proteinExistence type="predicted"/>
<sequence>MCAFFFLACDKEGTGGMIEEKEDNVRKALRGGAGVKRVFVTDSVVNDDGSRQLREEEEEEGGEREGLLTPDKMNVIVFDFNERVNYSDTESSKDFLIKEQKIMQLSEVVVIFEPCKGS</sequence>
<dbReference type="Proteomes" id="UP000046393">
    <property type="component" value="Unplaced"/>
</dbReference>
<organism evidence="2 3">
    <name type="scientific">Syphacia muris</name>
    <dbReference type="NCBI Taxonomy" id="451379"/>
    <lineage>
        <taxon>Eukaryota</taxon>
        <taxon>Metazoa</taxon>
        <taxon>Ecdysozoa</taxon>
        <taxon>Nematoda</taxon>
        <taxon>Chromadorea</taxon>
        <taxon>Rhabditida</taxon>
        <taxon>Spirurina</taxon>
        <taxon>Oxyuridomorpha</taxon>
        <taxon>Oxyuroidea</taxon>
        <taxon>Oxyuridae</taxon>
        <taxon>Syphacia</taxon>
    </lineage>
</organism>
<keyword evidence="2" id="KW-1185">Reference proteome</keyword>
<name>A0A0N5AVL5_9BILA</name>
<evidence type="ECO:0000313" key="3">
    <source>
        <dbReference type="WBParaSite" id="SMUV_0000893901-mRNA-1"/>
    </source>
</evidence>
<dbReference type="AlphaFoldDB" id="A0A0N5AVL5"/>
<accession>A0A0N5AVL5</accession>
<dbReference type="WBParaSite" id="SMUV_0000893901-mRNA-1">
    <property type="protein sequence ID" value="SMUV_0000893901-mRNA-1"/>
    <property type="gene ID" value="SMUV_0000893901"/>
</dbReference>
<feature type="region of interest" description="Disordered" evidence="1">
    <location>
        <begin position="47"/>
        <end position="66"/>
    </location>
</feature>
<reference evidence="3" key="1">
    <citation type="submission" date="2017-02" db="UniProtKB">
        <authorList>
            <consortium name="WormBaseParasite"/>
        </authorList>
    </citation>
    <scope>IDENTIFICATION</scope>
</reference>